<organism evidence="1 2">
    <name type="scientific">Suillus discolor</name>
    <dbReference type="NCBI Taxonomy" id="1912936"/>
    <lineage>
        <taxon>Eukaryota</taxon>
        <taxon>Fungi</taxon>
        <taxon>Dikarya</taxon>
        <taxon>Basidiomycota</taxon>
        <taxon>Agaricomycotina</taxon>
        <taxon>Agaricomycetes</taxon>
        <taxon>Agaricomycetidae</taxon>
        <taxon>Boletales</taxon>
        <taxon>Suillineae</taxon>
        <taxon>Suillaceae</taxon>
        <taxon>Suillus</taxon>
    </lineage>
</organism>
<evidence type="ECO:0000313" key="2">
    <source>
        <dbReference type="Proteomes" id="UP000823399"/>
    </source>
</evidence>
<dbReference type="GeneID" id="64701332"/>
<accession>A0A9P7EVE0</accession>
<evidence type="ECO:0000313" key="1">
    <source>
        <dbReference type="EMBL" id="KAG2090379.1"/>
    </source>
</evidence>
<dbReference type="AlphaFoldDB" id="A0A9P7EVE0"/>
<comment type="caution">
    <text evidence="1">The sequence shown here is derived from an EMBL/GenBank/DDBJ whole genome shotgun (WGS) entry which is preliminary data.</text>
</comment>
<proteinExistence type="predicted"/>
<reference evidence="1" key="1">
    <citation type="journal article" date="2020" name="New Phytol.">
        <title>Comparative genomics reveals dynamic genome evolution in host specialist ectomycorrhizal fungi.</title>
        <authorList>
            <person name="Lofgren L.A."/>
            <person name="Nguyen N.H."/>
            <person name="Vilgalys R."/>
            <person name="Ruytinx J."/>
            <person name="Liao H.L."/>
            <person name="Branco S."/>
            <person name="Kuo A."/>
            <person name="LaButti K."/>
            <person name="Lipzen A."/>
            <person name="Andreopoulos W."/>
            <person name="Pangilinan J."/>
            <person name="Riley R."/>
            <person name="Hundley H."/>
            <person name="Na H."/>
            <person name="Barry K."/>
            <person name="Grigoriev I.V."/>
            <person name="Stajich J.E."/>
            <person name="Kennedy P.G."/>
        </authorList>
    </citation>
    <scope>NUCLEOTIDE SEQUENCE</scope>
    <source>
        <strain evidence="1">FC423</strain>
    </source>
</reference>
<gene>
    <name evidence="1" type="ORF">F5147DRAFT_724782</name>
</gene>
<protein>
    <submittedName>
        <fullName evidence="1">Uncharacterized protein</fullName>
    </submittedName>
</protein>
<keyword evidence="2" id="KW-1185">Reference proteome</keyword>
<name>A0A9P7EVE0_9AGAM</name>
<dbReference type="RefSeq" id="XP_041286189.1">
    <property type="nucleotide sequence ID" value="XM_041439073.1"/>
</dbReference>
<dbReference type="Proteomes" id="UP000823399">
    <property type="component" value="Unassembled WGS sequence"/>
</dbReference>
<sequence length="77" mass="8275">MTSCLIVKNLPTYLTPDCLGTYSVQQLQGAPSGTITDVKSKTAHRIDSVSGWFDRTFIGSTRINVVAVADVKDAPAF</sequence>
<dbReference type="EMBL" id="JABBWM010000104">
    <property type="protein sequence ID" value="KAG2090379.1"/>
    <property type="molecule type" value="Genomic_DNA"/>
</dbReference>
<dbReference type="OrthoDB" id="439639at2759"/>